<dbReference type="AlphaFoldDB" id="A0A481P0K8"/>
<dbReference type="InterPro" id="IPR050352">
    <property type="entry name" value="ABCG_transporters"/>
</dbReference>
<keyword evidence="4 9" id="KW-0812">Transmembrane</keyword>
<dbReference type="PROSITE" id="PS50893">
    <property type="entry name" value="ABC_TRANSPORTER_2"/>
    <property type="match status" value="1"/>
</dbReference>
<keyword evidence="7 9" id="KW-1133">Transmembrane helix</keyword>
<evidence type="ECO:0000256" key="2">
    <source>
        <dbReference type="ARBA" id="ARBA00005814"/>
    </source>
</evidence>
<keyword evidence="8 9" id="KW-0472">Membrane</keyword>
<evidence type="ECO:0000256" key="5">
    <source>
        <dbReference type="ARBA" id="ARBA00022741"/>
    </source>
</evidence>
<dbReference type="GO" id="GO:0016887">
    <property type="term" value="F:ATP hydrolysis activity"/>
    <property type="evidence" value="ECO:0007669"/>
    <property type="project" value="InterPro"/>
</dbReference>
<reference evidence="11" key="1">
    <citation type="journal article" date="2019" name="Front. Physiol.">
        <title>Protective and Detoxifying Enzyme Activity and ABCG Subfamily Gene Expression in Sogatella furcifera Under Insecticide Stress.</title>
        <authorList>
            <person name="Zhou C."/>
            <person name="Yang H."/>
            <person name="Wang Z."/>
            <person name="Long G.Y."/>
            <person name="Jin D.C."/>
        </authorList>
    </citation>
    <scope>NUCLEOTIDE SEQUENCE</scope>
</reference>
<dbReference type="GO" id="GO:0140359">
    <property type="term" value="F:ABC-type transporter activity"/>
    <property type="evidence" value="ECO:0007669"/>
    <property type="project" value="InterPro"/>
</dbReference>
<dbReference type="GO" id="GO:0005524">
    <property type="term" value="F:ATP binding"/>
    <property type="evidence" value="ECO:0007669"/>
    <property type="project" value="UniProtKB-KW"/>
</dbReference>
<proteinExistence type="evidence at transcript level"/>
<feature type="transmembrane region" description="Helical" evidence="9">
    <location>
        <begin position="468"/>
        <end position="485"/>
    </location>
</feature>
<dbReference type="FunFam" id="3.40.50.300:FF:001077">
    <property type="entry name" value="Uncharacterized protein, isoform A"/>
    <property type="match status" value="1"/>
</dbReference>
<dbReference type="PANTHER" id="PTHR48041">
    <property type="entry name" value="ABC TRANSPORTER G FAMILY MEMBER 28"/>
    <property type="match status" value="1"/>
</dbReference>
<sequence>MCAKRHGQVTIDFDNLSYSVPETNKKCPHRVLLHNVSGHFRPKHLVALIGPSGAGKTTLLNVISGSKAVDNSRVSGSILVNGKERNLQKFRKQSCYITQEWSLLNQLTVEETLEIAARFKLPSNTSESDRKSTINEVVEILRLNGSKNTLVKNLSNGQKKRISIGVELMNNPPVLFVDEPTSGLDSSSALQVVSHLQSLALDGRTVIVVIHQPSSKVFQLFHDVYLLSDGECLYNGPSEHLVTALSSAGFNCPQYYSKSDFAIEVASAEVEGDIKLLKMETRKRYEMKEGEFYENLVPSKRISEANHPNEHTTMMIGDDDDDDSYNSLKGYPVSKLEQFWILFMRCTKITNRDMYLSRTRIITHIMLGLLLGCLFYNFGNDADKVVGNHSFFFFAVLFIHFSSSMPAIMTFPSEANVFLREHSNNWYSLTVYFFAKVLADLPLQIICPTLFLTIGYYMTGQPMELQRFFMIWFVMILLAMLGQSSGNAAGALLNVELSIVVVPTISMPLFLLSGFFLQPKDLSPLFKSLSCVSYFKYAFEAVAVSAFGYDRGRLPCSQPYCHYRNPRKFLDDIGVDDYHYLERVGMVVAWALATQLLLYTTLTIKIYQDKIRTAFRKLVT</sequence>
<feature type="transmembrane region" description="Helical" evidence="9">
    <location>
        <begin position="497"/>
        <end position="517"/>
    </location>
</feature>
<name>A0A481P0K8_SOGFU</name>
<feature type="domain" description="ABC transporter" evidence="10">
    <location>
        <begin position="11"/>
        <end position="254"/>
    </location>
</feature>
<evidence type="ECO:0000256" key="7">
    <source>
        <dbReference type="ARBA" id="ARBA00022989"/>
    </source>
</evidence>
<dbReference type="EMBL" id="MH481848">
    <property type="protein sequence ID" value="QAV55735.1"/>
    <property type="molecule type" value="mRNA"/>
</dbReference>
<evidence type="ECO:0000313" key="11">
    <source>
        <dbReference type="EMBL" id="QAV55735.1"/>
    </source>
</evidence>
<feature type="transmembrane region" description="Helical" evidence="9">
    <location>
        <begin position="431"/>
        <end position="456"/>
    </location>
</feature>
<keyword evidence="5" id="KW-0547">Nucleotide-binding</keyword>
<evidence type="ECO:0000256" key="9">
    <source>
        <dbReference type="SAM" id="Phobius"/>
    </source>
</evidence>
<evidence type="ECO:0000256" key="4">
    <source>
        <dbReference type="ARBA" id="ARBA00022692"/>
    </source>
</evidence>
<feature type="transmembrane region" description="Helical" evidence="9">
    <location>
        <begin position="587"/>
        <end position="607"/>
    </location>
</feature>
<dbReference type="InterPro" id="IPR027417">
    <property type="entry name" value="P-loop_NTPase"/>
</dbReference>
<dbReference type="Pfam" id="PF00005">
    <property type="entry name" value="ABC_tran"/>
    <property type="match status" value="1"/>
</dbReference>
<dbReference type="InterPro" id="IPR013525">
    <property type="entry name" value="ABC2_TM"/>
</dbReference>
<dbReference type="GO" id="GO:0005886">
    <property type="term" value="C:plasma membrane"/>
    <property type="evidence" value="ECO:0007669"/>
    <property type="project" value="TreeGrafter"/>
</dbReference>
<dbReference type="Pfam" id="PF01061">
    <property type="entry name" value="ABC2_membrane"/>
    <property type="match status" value="1"/>
</dbReference>
<accession>A0A481P0K8</accession>
<dbReference type="PANTHER" id="PTHR48041:SF118">
    <property type="entry name" value="ATP-BINDING CASSETTE TRANSPORTER (ABC TRANSPORTER) FAMILY G MEMBER 16"/>
    <property type="match status" value="1"/>
</dbReference>
<comment type="subcellular location">
    <subcellularLocation>
        <location evidence="1">Membrane</location>
        <topology evidence="1">Multi-pass membrane protein</topology>
    </subcellularLocation>
</comment>
<dbReference type="CDD" id="cd03213">
    <property type="entry name" value="ABCG_EPDR"/>
    <property type="match status" value="1"/>
</dbReference>
<keyword evidence="6 11" id="KW-0067">ATP-binding</keyword>
<dbReference type="InterPro" id="IPR003439">
    <property type="entry name" value="ABC_transporter-like_ATP-bd"/>
</dbReference>
<protein>
    <submittedName>
        <fullName evidence="11">ATP-binding cassette sub-family G member 4-like protein</fullName>
    </submittedName>
</protein>
<feature type="transmembrane region" description="Helical" evidence="9">
    <location>
        <begin position="391"/>
        <end position="411"/>
    </location>
</feature>
<evidence type="ECO:0000256" key="8">
    <source>
        <dbReference type="ARBA" id="ARBA00023136"/>
    </source>
</evidence>
<gene>
    <name evidence="11" type="primary">ABCG12</name>
</gene>
<evidence type="ECO:0000259" key="10">
    <source>
        <dbReference type="PROSITE" id="PS50893"/>
    </source>
</evidence>
<evidence type="ECO:0000256" key="1">
    <source>
        <dbReference type="ARBA" id="ARBA00004141"/>
    </source>
</evidence>
<feature type="transmembrane region" description="Helical" evidence="9">
    <location>
        <begin position="361"/>
        <end position="379"/>
    </location>
</feature>
<dbReference type="InterPro" id="IPR003593">
    <property type="entry name" value="AAA+_ATPase"/>
</dbReference>
<comment type="similarity">
    <text evidence="2">Belongs to the ABC transporter superfamily. ABCG family. Eye pigment precursor importer (TC 3.A.1.204) subfamily.</text>
</comment>
<dbReference type="Gene3D" id="3.40.50.300">
    <property type="entry name" value="P-loop containing nucleotide triphosphate hydrolases"/>
    <property type="match status" value="1"/>
</dbReference>
<organism evidence="11">
    <name type="scientific">Sogatella furcifera</name>
    <name type="common">White-backed planthopper</name>
    <dbReference type="NCBI Taxonomy" id="113103"/>
    <lineage>
        <taxon>Eukaryota</taxon>
        <taxon>Metazoa</taxon>
        <taxon>Ecdysozoa</taxon>
        <taxon>Arthropoda</taxon>
        <taxon>Hexapoda</taxon>
        <taxon>Insecta</taxon>
        <taxon>Pterygota</taxon>
        <taxon>Neoptera</taxon>
        <taxon>Paraneoptera</taxon>
        <taxon>Hemiptera</taxon>
        <taxon>Auchenorrhyncha</taxon>
        <taxon>Fulgoroidea</taxon>
        <taxon>Delphacidae</taxon>
        <taxon>Delphacinae</taxon>
        <taxon>Sogatella</taxon>
    </lineage>
</organism>
<keyword evidence="3" id="KW-0813">Transport</keyword>
<evidence type="ECO:0000256" key="6">
    <source>
        <dbReference type="ARBA" id="ARBA00022840"/>
    </source>
</evidence>
<dbReference type="SUPFAM" id="SSF52540">
    <property type="entry name" value="P-loop containing nucleoside triphosphate hydrolases"/>
    <property type="match status" value="1"/>
</dbReference>
<evidence type="ECO:0000256" key="3">
    <source>
        <dbReference type="ARBA" id="ARBA00022448"/>
    </source>
</evidence>
<dbReference type="SMART" id="SM00382">
    <property type="entry name" value="AAA"/>
    <property type="match status" value="1"/>
</dbReference>